<comment type="similarity">
    <text evidence="1">Belongs to the STIG1 family.</text>
</comment>
<dbReference type="PANTHER" id="PTHR33227">
    <property type="entry name" value="STIGMA-SPECIFIC STIG1-LIKE PROTEIN 3"/>
    <property type="match status" value="1"/>
</dbReference>
<dbReference type="Pfam" id="PF04885">
    <property type="entry name" value="Stig1"/>
    <property type="match status" value="1"/>
</dbReference>
<evidence type="ECO:0000313" key="4">
    <source>
        <dbReference type="Proteomes" id="UP000287651"/>
    </source>
</evidence>
<dbReference type="PANTHER" id="PTHR33227:SF6">
    <property type="entry name" value="PROTEIN GRIM REAPER"/>
    <property type="match status" value="1"/>
</dbReference>
<organism evidence="3 4">
    <name type="scientific">Ensete ventricosum</name>
    <name type="common">Abyssinian banana</name>
    <name type="synonym">Musa ensete</name>
    <dbReference type="NCBI Taxonomy" id="4639"/>
    <lineage>
        <taxon>Eukaryota</taxon>
        <taxon>Viridiplantae</taxon>
        <taxon>Streptophyta</taxon>
        <taxon>Embryophyta</taxon>
        <taxon>Tracheophyta</taxon>
        <taxon>Spermatophyta</taxon>
        <taxon>Magnoliopsida</taxon>
        <taxon>Liliopsida</taxon>
        <taxon>Zingiberales</taxon>
        <taxon>Musaceae</taxon>
        <taxon>Ensete</taxon>
    </lineage>
</organism>
<dbReference type="AlphaFoldDB" id="A0A426YFZ7"/>
<comment type="caution">
    <text evidence="3">The sequence shown here is derived from an EMBL/GenBank/DDBJ whole genome shotgun (WGS) entry which is preliminary data.</text>
</comment>
<accession>A0A426YFZ7</accession>
<proteinExistence type="inferred from homology"/>
<dbReference type="InterPro" id="IPR006969">
    <property type="entry name" value="Stig-like"/>
</dbReference>
<dbReference type="EMBL" id="AMZH03012628">
    <property type="protein sequence ID" value="RRT50679.1"/>
    <property type="molecule type" value="Genomic_DNA"/>
</dbReference>
<sequence>MEGAHDDVARNHSMELHPRAWSRFLGQGRKKGGPCVPGKANACSGIPGDYGTQLLHCCQKRCCDVLNDNANCGTCNKRCGYWQLCCRGTCTNVASDDLNCGQCGEVCRNNDRCEYGMCGYA</sequence>
<evidence type="ECO:0000313" key="3">
    <source>
        <dbReference type="EMBL" id="RRT50679.1"/>
    </source>
</evidence>
<name>A0A426YFZ7_ENSVE</name>
<reference evidence="3 4" key="1">
    <citation type="journal article" date="2014" name="Agronomy (Basel)">
        <title>A Draft Genome Sequence for Ensete ventricosum, the Drought-Tolerant Tree Against Hunger.</title>
        <authorList>
            <person name="Harrison J."/>
            <person name="Moore K.A."/>
            <person name="Paszkiewicz K."/>
            <person name="Jones T."/>
            <person name="Grant M."/>
            <person name="Ambacheew D."/>
            <person name="Muzemil S."/>
            <person name="Studholme D.J."/>
        </authorList>
    </citation>
    <scope>NUCLEOTIDE SEQUENCE [LARGE SCALE GENOMIC DNA]</scope>
</reference>
<evidence type="ECO:0000256" key="2">
    <source>
        <dbReference type="ARBA" id="ARBA00022729"/>
    </source>
</evidence>
<evidence type="ECO:0000256" key="1">
    <source>
        <dbReference type="ARBA" id="ARBA00006010"/>
    </source>
</evidence>
<dbReference type="Proteomes" id="UP000287651">
    <property type="component" value="Unassembled WGS sequence"/>
</dbReference>
<keyword evidence="2" id="KW-0732">Signal</keyword>
<gene>
    <name evidence="3" type="ORF">B296_00043052</name>
</gene>
<protein>
    <submittedName>
        <fullName evidence="3">Uncharacterized protein</fullName>
    </submittedName>
</protein>